<name>A0A8J8SXZ0_HALGN</name>
<gene>
    <name evidence="2" type="ORF">FGO68_gene13968</name>
</gene>
<keyword evidence="3" id="KW-1185">Reference proteome</keyword>
<protein>
    <submittedName>
        <fullName evidence="2">Uncharacterized protein</fullName>
    </submittedName>
</protein>
<organism evidence="2 3">
    <name type="scientific">Halteria grandinella</name>
    <dbReference type="NCBI Taxonomy" id="5974"/>
    <lineage>
        <taxon>Eukaryota</taxon>
        <taxon>Sar</taxon>
        <taxon>Alveolata</taxon>
        <taxon>Ciliophora</taxon>
        <taxon>Intramacronucleata</taxon>
        <taxon>Spirotrichea</taxon>
        <taxon>Stichotrichia</taxon>
        <taxon>Sporadotrichida</taxon>
        <taxon>Halteriidae</taxon>
        <taxon>Halteria</taxon>
    </lineage>
</organism>
<feature type="signal peptide" evidence="1">
    <location>
        <begin position="1"/>
        <end position="18"/>
    </location>
</feature>
<comment type="caution">
    <text evidence="2">The sequence shown here is derived from an EMBL/GenBank/DDBJ whole genome shotgun (WGS) entry which is preliminary data.</text>
</comment>
<evidence type="ECO:0000313" key="3">
    <source>
        <dbReference type="Proteomes" id="UP000785679"/>
    </source>
</evidence>
<dbReference type="EMBL" id="RRYP01017041">
    <property type="protein sequence ID" value="TNV74406.1"/>
    <property type="molecule type" value="Genomic_DNA"/>
</dbReference>
<accession>A0A8J8SXZ0</accession>
<evidence type="ECO:0000256" key="1">
    <source>
        <dbReference type="SAM" id="SignalP"/>
    </source>
</evidence>
<evidence type="ECO:0000313" key="2">
    <source>
        <dbReference type="EMBL" id="TNV74406.1"/>
    </source>
</evidence>
<sequence length="647" mass="72606">MEVFLLLLAITLHKNVHAINCLQKPFPIVFGGYEGDTSINSFDYSEVHQYLVAVGGTSDQSLHGFTDLPTGTQVPFIAVYRAEDMVLTWAKAYYLPDYAFSKVAASQNSETFATITTQAGPSAGTENFVMFVNFITGYELSVIAHPNFPTYEVLLLQETNLYLSNQLSISFNIVTHLGVGLVTYGQDSFFHFSRKSPFQYRAYKDINMGVDSAFVTNVELQNKGGMWIWTACAPYLSYGLADCLPKFADTLRQGAPNDEDIYFVTQCPLEPSIVMVSEVRFLYNQQLAVMPIGLLHIIDTNWVVINFMAGAKLILLYSCKLDNQMFISQFNLNDGTITISPLMQPHMSDSGILKVRMFSESKIFMGFKQTKSLSFLQGGVEYSSEHTFGSIITFQPANQDYCYSQSPSSISALALILIAEPNFQAYSIYDTDLSCPFPGFGILTFTPQNERQFSLIHEIPITNVLKIDGACPPSLQKSDFNSVDQIFNYVITDRSLIQGLDQYLLSTKCQGQIIFDTFINGVKAKIDSSFHIDPFLSLIVVDRFVKTGIYSIKLAPQYVPTVIQGTYYSLKLDIIKNAGPPLFEEVLQQSLEINQGDSVNLMLPQINDPDDDQFQIRMLSLLRFVNWGQSQSHSGIRLQKNMRSQWS</sequence>
<dbReference type="AlphaFoldDB" id="A0A8J8SXZ0"/>
<keyword evidence="1" id="KW-0732">Signal</keyword>
<dbReference type="Proteomes" id="UP000785679">
    <property type="component" value="Unassembled WGS sequence"/>
</dbReference>
<proteinExistence type="predicted"/>
<reference evidence="2" key="1">
    <citation type="submission" date="2019-06" db="EMBL/GenBank/DDBJ databases">
        <authorList>
            <person name="Zheng W."/>
        </authorList>
    </citation>
    <scope>NUCLEOTIDE SEQUENCE</scope>
    <source>
        <strain evidence="2">QDHG01</strain>
    </source>
</reference>
<feature type="chain" id="PRO_5035317182" evidence="1">
    <location>
        <begin position="19"/>
        <end position="647"/>
    </location>
</feature>